<comment type="caution">
    <text evidence="1">The sequence shown here is derived from an EMBL/GenBank/DDBJ whole genome shotgun (WGS) entry which is preliminary data.</text>
</comment>
<evidence type="ECO:0000313" key="2">
    <source>
        <dbReference type="Proteomes" id="UP000037510"/>
    </source>
</evidence>
<proteinExistence type="predicted"/>
<reference evidence="1 2" key="1">
    <citation type="journal article" date="2015" name="Genome Biol. Evol.">
        <title>The genome of winter moth (Operophtera brumata) provides a genomic perspective on sexual dimorphism and phenology.</title>
        <authorList>
            <person name="Derks M.F."/>
            <person name="Smit S."/>
            <person name="Salis L."/>
            <person name="Schijlen E."/>
            <person name="Bossers A."/>
            <person name="Mateman C."/>
            <person name="Pijl A.S."/>
            <person name="de Ridder D."/>
            <person name="Groenen M.A."/>
            <person name="Visser M.E."/>
            <person name="Megens H.J."/>
        </authorList>
    </citation>
    <scope>NUCLEOTIDE SEQUENCE [LARGE SCALE GENOMIC DNA]</scope>
    <source>
        <strain evidence="1">WM2013NL</strain>
        <tissue evidence="1">Head and thorax</tissue>
    </source>
</reference>
<organism evidence="1 2">
    <name type="scientific">Operophtera brumata</name>
    <name type="common">Winter moth</name>
    <name type="synonym">Phalaena brumata</name>
    <dbReference type="NCBI Taxonomy" id="104452"/>
    <lineage>
        <taxon>Eukaryota</taxon>
        <taxon>Metazoa</taxon>
        <taxon>Ecdysozoa</taxon>
        <taxon>Arthropoda</taxon>
        <taxon>Hexapoda</taxon>
        <taxon>Insecta</taxon>
        <taxon>Pterygota</taxon>
        <taxon>Neoptera</taxon>
        <taxon>Endopterygota</taxon>
        <taxon>Lepidoptera</taxon>
        <taxon>Glossata</taxon>
        <taxon>Ditrysia</taxon>
        <taxon>Geometroidea</taxon>
        <taxon>Geometridae</taxon>
        <taxon>Larentiinae</taxon>
        <taxon>Operophtera</taxon>
    </lineage>
</organism>
<feature type="non-terminal residue" evidence="1">
    <location>
        <position position="214"/>
    </location>
</feature>
<accession>A0A0L7KUG9</accession>
<dbReference type="EMBL" id="JTDY01005493">
    <property type="protein sequence ID" value="KOB66942.1"/>
    <property type="molecule type" value="Genomic_DNA"/>
</dbReference>
<gene>
    <name evidence="1" type="ORF">OBRU01_20533</name>
</gene>
<dbReference type="CDD" id="cd09275">
    <property type="entry name" value="RNase_HI_RT_DIRS1"/>
    <property type="match status" value="1"/>
</dbReference>
<dbReference type="Proteomes" id="UP000037510">
    <property type="component" value="Unassembled WGS sequence"/>
</dbReference>
<protein>
    <submittedName>
        <fullName evidence="1">Putative transposon Ty3-I Gag-Pol polyprotein</fullName>
    </submittedName>
</protein>
<dbReference type="AlphaFoldDB" id="A0A0L7KUG9"/>
<evidence type="ECO:0000313" key="1">
    <source>
        <dbReference type="EMBL" id="KOB66942.1"/>
    </source>
</evidence>
<sequence>MEGDGGKLYFIKRYRIPFMKKPPLYFPNSVDQSLQTPESKEMTTTVKDLMKMKGNTVPRNNVEPIQQPKMASNRQMYGLTQKVRATANQTTGIFERNSKFDWNVKFCELLHQKWPTQSPAYTNVFSETFKNQLSSQRLYSKPSLERNKLKYAHTISHSTVAVQSDNRTVLSYLKNEGGTKSQSLFILTTQIFKILTQQNIYLQLHYIPGRYNAE</sequence>
<keyword evidence="2" id="KW-1185">Reference proteome</keyword>
<name>A0A0L7KUG9_OPEBR</name>